<dbReference type="InterPro" id="IPR040424">
    <property type="entry name" value="Smn1"/>
</dbReference>
<keyword evidence="5" id="KW-0539">Nucleus</keyword>
<dbReference type="OrthoDB" id="197400at2759"/>
<dbReference type="Proteomes" id="UP000243723">
    <property type="component" value="Unassembled WGS sequence"/>
</dbReference>
<feature type="compositionally biased region" description="Basic and acidic residues" evidence="6">
    <location>
        <begin position="46"/>
        <end position="55"/>
    </location>
</feature>
<evidence type="ECO:0000313" key="7">
    <source>
        <dbReference type="EMBL" id="PSK34327.1"/>
    </source>
</evidence>
<evidence type="ECO:0000256" key="1">
    <source>
        <dbReference type="ARBA" id="ARBA00004123"/>
    </source>
</evidence>
<sequence length="161" mass="18339">MMGLDRSQRETWDDTELVDSWNDALEEYKKYHSIAAKGENIDELIRKFEDKEKKPSVQGPPAEDLPNGHDDEDEYMPEADGMSTGQAAQEQFGTTTPNLDTRYEPRAQISSQMPQALLGVVQDENMRNLMMSWYYAGYYTGLLEGQQKAHAEISAAQQVQR</sequence>
<gene>
    <name evidence="7" type="ORF">B9Z65_8653</name>
</gene>
<keyword evidence="4" id="KW-0508">mRNA splicing</keyword>
<evidence type="ECO:0000313" key="8">
    <source>
        <dbReference type="Proteomes" id="UP000243723"/>
    </source>
</evidence>
<accession>A0A2P7YEF0</accession>
<keyword evidence="8" id="KW-1185">Reference proteome</keyword>
<dbReference type="PANTHER" id="PTHR39267:SF1">
    <property type="entry name" value="SURVIVAL MOTOR NEURON PROTEIN"/>
    <property type="match status" value="1"/>
</dbReference>
<dbReference type="GO" id="GO:0005634">
    <property type="term" value="C:nucleus"/>
    <property type="evidence" value="ECO:0007669"/>
    <property type="project" value="UniProtKB-SubCell"/>
</dbReference>
<keyword evidence="3" id="KW-0507">mRNA processing</keyword>
<dbReference type="AlphaFoldDB" id="A0A2P7YEF0"/>
<comment type="caution">
    <text evidence="7">The sequence shown here is derived from an EMBL/GenBank/DDBJ whole genome shotgun (WGS) entry which is preliminary data.</text>
</comment>
<comment type="subcellular location">
    <subcellularLocation>
        <location evidence="1">Nucleus</location>
    </subcellularLocation>
</comment>
<evidence type="ECO:0000256" key="2">
    <source>
        <dbReference type="ARBA" id="ARBA00005371"/>
    </source>
</evidence>
<evidence type="ECO:0000256" key="6">
    <source>
        <dbReference type="SAM" id="MobiDB-lite"/>
    </source>
</evidence>
<comment type="similarity">
    <text evidence="2">Belongs to the SMN family.</text>
</comment>
<feature type="region of interest" description="Disordered" evidence="6">
    <location>
        <begin position="46"/>
        <end position="101"/>
    </location>
</feature>
<feature type="compositionally biased region" description="Polar residues" evidence="6">
    <location>
        <begin position="83"/>
        <end position="99"/>
    </location>
</feature>
<organism evidence="7 8">
    <name type="scientific">Elsinoe australis</name>
    <dbReference type="NCBI Taxonomy" id="40998"/>
    <lineage>
        <taxon>Eukaryota</taxon>
        <taxon>Fungi</taxon>
        <taxon>Dikarya</taxon>
        <taxon>Ascomycota</taxon>
        <taxon>Pezizomycotina</taxon>
        <taxon>Dothideomycetes</taxon>
        <taxon>Dothideomycetidae</taxon>
        <taxon>Myriangiales</taxon>
        <taxon>Elsinoaceae</taxon>
        <taxon>Elsinoe</taxon>
    </lineage>
</organism>
<dbReference type="CDD" id="cd22851">
    <property type="entry name" value="SMN_N"/>
    <property type="match status" value="1"/>
</dbReference>
<proteinExistence type="inferred from homology"/>
<dbReference type="InterPro" id="IPR047313">
    <property type="entry name" value="SMN_C"/>
</dbReference>
<dbReference type="GO" id="GO:0006397">
    <property type="term" value="P:mRNA processing"/>
    <property type="evidence" value="ECO:0007669"/>
    <property type="project" value="UniProtKB-KW"/>
</dbReference>
<evidence type="ECO:0000256" key="3">
    <source>
        <dbReference type="ARBA" id="ARBA00022664"/>
    </source>
</evidence>
<dbReference type="EMBL" id="NHZQ01000447">
    <property type="protein sequence ID" value="PSK34327.1"/>
    <property type="molecule type" value="Genomic_DNA"/>
</dbReference>
<name>A0A2P7YEF0_9PEZI</name>
<dbReference type="STRING" id="40998.A0A2P7YEF0"/>
<reference evidence="7 8" key="1">
    <citation type="submission" date="2017-05" db="EMBL/GenBank/DDBJ databases">
        <title>Draft genome sequence of Elsinoe australis.</title>
        <authorList>
            <person name="Cheng Q."/>
        </authorList>
    </citation>
    <scope>NUCLEOTIDE SEQUENCE [LARGE SCALE GENOMIC DNA]</scope>
    <source>
        <strain evidence="7 8">NL1</strain>
    </source>
</reference>
<evidence type="ECO:0000256" key="4">
    <source>
        <dbReference type="ARBA" id="ARBA00023187"/>
    </source>
</evidence>
<protein>
    <submittedName>
        <fullName evidence="7">Survival motor neuron-like protein 1</fullName>
    </submittedName>
</protein>
<evidence type="ECO:0000256" key="5">
    <source>
        <dbReference type="ARBA" id="ARBA00023242"/>
    </source>
</evidence>
<dbReference type="PANTHER" id="PTHR39267">
    <property type="entry name" value="SURVIVAL MOTOR NEURON-LIKE PROTEIN 1"/>
    <property type="match status" value="1"/>
</dbReference>
<dbReference type="CDD" id="cd22852">
    <property type="entry name" value="SMN_C"/>
    <property type="match status" value="1"/>
</dbReference>
<dbReference type="GO" id="GO:0008380">
    <property type="term" value="P:RNA splicing"/>
    <property type="evidence" value="ECO:0007669"/>
    <property type="project" value="UniProtKB-KW"/>
</dbReference>